<dbReference type="InterPro" id="IPR043502">
    <property type="entry name" value="DNA/RNA_pol_sf"/>
</dbReference>
<evidence type="ECO:0000313" key="2">
    <source>
        <dbReference type="EMBL" id="AXH29837.1"/>
    </source>
</evidence>
<reference evidence="2 3" key="1">
    <citation type="submission" date="2017-07" db="EMBL/GenBank/DDBJ databases">
        <title>Complete genome sequences and comparative analysis of the novel pathogen Francisella opportunistica.</title>
        <authorList>
            <person name="Dietrich E.A."/>
            <person name="Kingry L.C."/>
            <person name="Petersen J.M."/>
        </authorList>
    </citation>
    <scope>NUCLEOTIDE SEQUENCE [LARGE SCALE GENOMIC DNA]</scope>
    <source>
        <strain evidence="2 3">14-2155</strain>
    </source>
</reference>
<evidence type="ECO:0000259" key="1">
    <source>
        <dbReference type="PROSITE" id="PS50878"/>
    </source>
</evidence>
<dbReference type="AlphaFoldDB" id="A0A345JR91"/>
<sequence>MSKTVFDLDSKELKNFMLKHESYVNVDLPPYITFSEILEQSEKIFISKSGGTKSINDIYKKNKEGKKLSPKIFEYVNYKLFHNKDGNLDWRQFELINPILYTSLVLEISNEWDFIKKRLNKLSKISKIECLSYSAVSENKKKDKAVQIFNWWESIEQKSIELALEYQYLYHTDITNCYGSLYTHSIPWSLHSKRISKNPKRQKGLIGDKIDTHIQNMSLGQTNGIPQGSVLMDLIAEFVLTYIDACFTVQLKRIYGIKVFSKLKILRYRDDYRIFTNDKTLAENALKELSKLMIDFGFKLNATKTIVCENVILGAIKADKLEWLSKEKDAKTLQKKLLILHDFLQTNKNSGVSLKYLQEVWELLNKTTQKQLEHESITVLISIVIDIAYNNPRTYSVSMAVLSQLISYLDDNEKSAVIGKIISKFNRLPNTGYLDIWLQRACVKHFQETISFKENLCKLVDKEQISLWNFDWVDEKYIDELKKSPLVNYEILENIGKTISNEEFNIFSY</sequence>
<keyword evidence="3" id="KW-1185">Reference proteome</keyword>
<protein>
    <submittedName>
        <fullName evidence="2">Reverse transcriptase</fullName>
    </submittedName>
</protein>
<dbReference type="KEGG" id="foo:CGC45_04170"/>
<dbReference type="SUPFAM" id="SSF56672">
    <property type="entry name" value="DNA/RNA polymerases"/>
    <property type="match status" value="1"/>
</dbReference>
<dbReference type="GO" id="GO:0003964">
    <property type="term" value="F:RNA-directed DNA polymerase activity"/>
    <property type="evidence" value="ECO:0007669"/>
    <property type="project" value="UniProtKB-KW"/>
</dbReference>
<keyword evidence="2" id="KW-0808">Transferase</keyword>
<dbReference type="Pfam" id="PF00078">
    <property type="entry name" value="RVT_1"/>
    <property type="match status" value="1"/>
</dbReference>
<gene>
    <name evidence="2" type="ORF">CGC43_04190</name>
</gene>
<feature type="domain" description="Reverse transcriptase" evidence="1">
    <location>
        <begin position="1"/>
        <end position="328"/>
    </location>
</feature>
<dbReference type="EMBL" id="CP022375">
    <property type="protein sequence ID" value="AXH29837.1"/>
    <property type="molecule type" value="Genomic_DNA"/>
</dbReference>
<keyword evidence="2" id="KW-0695">RNA-directed DNA polymerase</keyword>
<dbReference type="InterPro" id="IPR000477">
    <property type="entry name" value="RT_dom"/>
</dbReference>
<keyword evidence="2" id="KW-0548">Nucleotidyltransferase</keyword>
<evidence type="ECO:0000313" key="3">
    <source>
        <dbReference type="Proteomes" id="UP000253862"/>
    </source>
</evidence>
<organism evidence="2 3">
    <name type="scientific">Francisella opportunistica</name>
    <dbReference type="NCBI Taxonomy" id="2016517"/>
    <lineage>
        <taxon>Bacteria</taxon>
        <taxon>Pseudomonadati</taxon>
        <taxon>Pseudomonadota</taxon>
        <taxon>Gammaproteobacteria</taxon>
        <taxon>Thiotrichales</taxon>
        <taxon>Francisellaceae</taxon>
        <taxon>Francisella</taxon>
    </lineage>
</organism>
<name>A0A345JR91_9GAMM</name>
<dbReference type="CDD" id="cd01646">
    <property type="entry name" value="RT_Bac_retron_I"/>
    <property type="match status" value="1"/>
</dbReference>
<dbReference type="PROSITE" id="PS50878">
    <property type="entry name" value="RT_POL"/>
    <property type="match status" value="1"/>
</dbReference>
<accession>A0A345JR91</accession>
<dbReference type="OrthoDB" id="9793236at2"/>
<dbReference type="RefSeq" id="WP_114702061.1">
    <property type="nucleotide sequence ID" value="NZ_CP022375.1"/>
</dbReference>
<dbReference type="Proteomes" id="UP000253862">
    <property type="component" value="Chromosome"/>
</dbReference>
<proteinExistence type="predicted"/>